<evidence type="ECO:0000313" key="3">
    <source>
        <dbReference type="EMBL" id="KAK4176288.1"/>
    </source>
</evidence>
<dbReference type="InterPro" id="IPR045667">
    <property type="entry name" value="ORC3_N"/>
</dbReference>
<dbReference type="Proteomes" id="UP001302321">
    <property type="component" value="Unassembled WGS sequence"/>
</dbReference>
<dbReference type="GO" id="GO:0005664">
    <property type="term" value="C:nuclear origin of replication recognition complex"/>
    <property type="evidence" value="ECO:0007669"/>
    <property type="project" value="InterPro"/>
</dbReference>
<evidence type="ECO:0000259" key="2">
    <source>
        <dbReference type="Pfam" id="PF07034"/>
    </source>
</evidence>
<feature type="compositionally biased region" description="Low complexity" evidence="1">
    <location>
        <begin position="27"/>
        <end position="41"/>
    </location>
</feature>
<feature type="non-terminal residue" evidence="3">
    <location>
        <position position="180"/>
    </location>
</feature>
<feature type="compositionally biased region" description="Low complexity" evidence="1">
    <location>
        <begin position="68"/>
        <end position="77"/>
    </location>
</feature>
<keyword evidence="4" id="KW-1185">Reference proteome</keyword>
<dbReference type="InterPro" id="IPR020795">
    <property type="entry name" value="ORC3"/>
</dbReference>
<organism evidence="3 4">
    <name type="scientific">Triangularia setosa</name>
    <dbReference type="NCBI Taxonomy" id="2587417"/>
    <lineage>
        <taxon>Eukaryota</taxon>
        <taxon>Fungi</taxon>
        <taxon>Dikarya</taxon>
        <taxon>Ascomycota</taxon>
        <taxon>Pezizomycotina</taxon>
        <taxon>Sordariomycetes</taxon>
        <taxon>Sordariomycetidae</taxon>
        <taxon>Sordariales</taxon>
        <taxon>Podosporaceae</taxon>
        <taxon>Triangularia</taxon>
    </lineage>
</organism>
<dbReference type="AlphaFoldDB" id="A0AAN7A6V1"/>
<accession>A0AAN7A6V1</accession>
<feature type="domain" description="Origin recognition complex subunit 3 N-terminal" evidence="2">
    <location>
        <begin position="77"/>
        <end position="176"/>
    </location>
</feature>
<dbReference type="GO" id="GO:0031261">
    <property type="term" value="C:DNA replication preinitiation complex"/>
    <property type="evidence" value="ECO:0007669"/>
    <property type="project" value="TreeGrafter"/>
</dbReference>
<dbReference type="EMBL" id="MU866202">
    <property type="protein sequence ID" value="KAK4176288.1"/>
    <property type="molecule type" value="Genomic_DNA"/>
</dbReference>
<dbReference type="Pfam" id="PF07034">
    <property type="entry name" value="ORC3_N"/>
    <property type="match status" value="1"/>
</dbReference>
<reference evidence="3" key="1">
    <citation type="journal article" date="2023" name="Mol. Phylogenet. Evol.">
        <title>Genome-scale phylogeny and comparative genomics of the fungal order Sordariales.</title>
        <authorList>
            <person name="Hensen N."/>
            <person name="Bonometti L."/>
            <person name="Westerberg I."/>
            <person name="Brannstrom I.O."/>
            <person name="Guillou S."/>
            <person name="Cros-Aarteil S."/>
            <person name="Calhoun S."/>
            <person name="Haridas S."/>
            <person name="Kuo A."/>
            <person name="Mondo S."/>
            <person name="Pangilinan J."/>
            <person name="Riley R."/>
            <person name="LaButti K."/>
            <person name="Andreopoulos B."/>
            <person name="Lipzen A."/>
            <person name="Chen C."/>
            <person name="Yan M."/>
            <person name="Daum C."/>
            <person name="Ng V."/>
            <person name="Clum A."/>
            <person name="Steindorff A."/>
            <person name="Ohm R.A."/>
            <person name="Martin F."/>
            <person name="Silar P."/>
            <person name="Natvig D.O."/>
            <person name="Lalanne C."/>
            <person name="Gautier V."/>
            <person name="Ament-Velasquez S.L."/>
            <person name="Kruys A."/>
            <person name="Hutchinson M.I."/>
            <person name="Powell A.J."/>
            <person name="Barry K."/>
            <person name="Miller A.N."/>
            <person name="Grigoriev I.V."/>
            <person name="Debuchy R."/>
            <person name="Gladieux P."/>
            <person name="Hiltunen Thoren M."/>
            <person name="Johannesson H."/>
        </authorList>
    </citation>
    <scope>NUCLEOTIDE SEQUENCE</scope>
    <source>
        <strain evidence="3">CBS 892.96</strain>
    </source>
</reference>
<reference evidence="3" key="2">
    <citation type="submission" date="2023-05" db="EMBL/GenBank/DDBJ databases">
        <authorList>
            <consortium name="Lawrence Berkeley National Laboratory"/>
            <person name="Steindorff A."/>
            <person name="Hensen N."/>
            <person name="Bonometti L."/>
            <person name="Westerberg I."/>
            <person name="Brannstrom I.O."/>
            <person name="Guillou S."/>
            <person name="Cros-Aarteil S."/>
            <person name="Calhoun S."/>
            <person name="Haridas S."/>
            <person name="Kuo A."/>
            <person name="Mondo S."/>
            <person name="Pangilinan J."/>
            <person name="Riley R."/>
            <person name="Labutti K."/>
            <person name="Andreopoulos B."/>
            <person name="Lipzen A."/>
            <person name="Chen C."/>
            <person name="Yanf M."/>
            <person name="Daum C."/>
            <person name="Ng V."/>
            <person name="Clum A."/>
            <person name="Ohm R."/>
            <person name="Martin F."/>
            <person name="Silar P."/>
            <person name="Natvig D."/>
            <person name="Lalanne C."/>
            <person name="Gautier V."/>
            <person name="Ament-Velasquez S.L."/>
            <person name="Kruys A."/>
            <person name="Hutchinson M.I."/>
            <person name="Powell A.J."/>
            <person name="Barry K."/>
            <person name="Miller A.N."/>
            <person name="Grigoriev I.V."/>
            <person name="Debuchy R."/>
            <person name="Gladieux P."/>
            <person name="Thoren M.H."/>
            <person name="Johannesson H."/>
        </authorList>
    </citation>
    <scope>NUCLEOTIDE SEQUENCE</scope>
    <source>
        <strain evidence="3">CBS 892.96</strain>
    </source>
</reference>
<gene>
    <name evidence="3" type="ORF">QBC36DRAFT_214295</name>
</gene>
<dbReference type="GO" id="GO:0005656">
    <property type="term" value="C:nuclear pre-replicative complex"/>
    <property type="evidence" value="ECO:0007669"/>
    <property type="project" value="TreeGrafter"/>
</dbReference>
<proteinExistence type="predicted"/>
<feature type="region of interest" description="Disordered" evidence="1">
    <location>
        <begin position="1"/>
        <end position="97"/>
    </location>
</feature>
<dbReference type="GO" id="GO:0003688">
    <property type="term" value="F:DNA replication origin binding"/>
    <property type="evidence" value="ECO:0007669"/>
    <property type="project" value="TreeGrafter"/>
</dbReference>
<evidence type="ECO:0000313" key="4">
    <source>
        <dbReference type="Proteomes" id="UP001302321"/>
    </source>
</evidence>
<comment type="caution">
    <text evidence="3">The sequence shown here is derived from an EMBL/GenBank/DDBJ whole genome shotgun (WGS) entry which is preliminary data.</text>
</comment>
<name>A0AAN7A6V1_9PEZI</name>
<dbReference type="GO" id="GO:0006270">
    <property type="term" value="P:DNA replication initiation"/>
    <property type="evidence" value="ECO:0007669"/>
    <property type="project" value="TreeGrafter"/>
</dbReference>
<evidence type="ECO:0000256" key="1">
    <source>
        <dbReference type="SAM" id="MobiDB-lite"/>
    </source>
</evidence>
<protein>
    <recommendedName>
        <fullName evidence="2">Origin recognition complex subunit 3 N-terminal domain-containing protein</fullName>
    </recommendedName>
</protein>
<sequence length="180" mass="19743">MAETDDTSLFQEDDHRVAYIFTPPPTIATSTTSPTTTTKATVGRPAKRRRVSKNSAPSQPPDNDDDAASQQQQQQQQRPPTAGDGQWPRLFNGTESPQAANLRKETFESAWPVLERQIRTVLRDANWQTLNDVVSFFNSTSQNEEGKGRIPAGFIITGPNIAGQDLLFGQLGEALTQTTG</sequence>
<dbReference type="PANTHER" id="PTHR12748:SF0">
    <property type="entry name" value="ORIGIN RECOGNITION COMPLEX SUBUNIT 3"/>
    <property type="match status" value="1"/>
</dbReference>
<dbReference type="PANTHER" id="PTHR12748">
    <property type="entry name" value="ORIGIN RECOGNITION COMPLEX SUBUNIT 3"/>
    <property type="match status" value="1"/>
</dbReference>